<dbReference type="GO" id="GO:0015562">
    <property type="term" value="F:efflux transmembrane transporter activity"/>
    <property type="evidence" value="ECO:0007669"/>
    <property type="project" value="UniProtKB-ARBA"/>
</dbReference>
<keyword evidence="5" id="KW-0547">Nucleotide-binding</keyword>
<evidence type="ECO:0000256" key="1">
    <source>
        <dbReference type="ARBA" id="ARBA00004141"/>
    </source>
</evidence>
<dbReference type="GO" id="GO:0140359">
    <property type="term" value="F:ABC-type transporter activity"/>
    <property type="evidence" value="ECO:0007669"/>
    <property type="project" value="InterPro"/>
</dbReference>
<dbReference type="Proteomes" id="UP000007875">
    <property type="component" value="Unassembled WGS sequence"/>
</dbReference>
<evidence type="ECO:0000256" key="6">
    <source>
        <dbReference type="ARBA" id="ARBA00022840"/>
    </source>
</evidence>
<keyword evidence="6" id="KW-0067">ATP-binding</keyword>
<sequence length="666" mass="74764">YCAHMANFYKFFSETLRNDSSVTSSNIMTSNNEITLSFHNIRYEVRKKLDDVPLCGKTCMKEILLGVSGLLPPGLNAIMGPTGSGKTSLLDVLAQRKDPTGLKDGIVLLNGERPPIDFRLMSGYVVQDDVVMGTLTVRENLAFSANLRLSTKKHNAEARKLKVNDVIEQLGLQACADTPVGNEFVRGVSGGERKRVNIGMEMILDPPVLFLDEPTTGLDANTANSIVLLLYKLASGGRNIIMSIHQPRYSIFSLFDRLLLLNKGDIVYRGPAKQAVDHFKSIGFSCPRFHNPADFFLDIVGGDVNTARLIGRMNSESQDNEPAENAIDEQSDNSEKLLECFRNSSLAREEDKELKSSGNVNYSLKNQVMETTHYANGFFHQLATVVRRTGLNILRNPMTSFVQIIIMIIFAVLIGLIYFQSDTSFKSGIQNRAGCFFFLVMTQVMSNLSALELFINNRAHFIHESASGYYRVSVYFIAQIIADLIPNRLIPNTFFSVIIYFMIGFQMQVEKFFFFLFALVLTAVCASSMAFLVSASVRVFAIANAVVALPYILMMLFGGFLVNIGTLLDWLEWVKYVSIFRYGINVNPIKRHNNHICYTIDPFYNLVTTNINAFSFFSTTGEIYMEAQGIEYGVWGLWVNIVALGSMCFGFLFLAYIQMRRVNKFK</sequence>
<dbReference type="PROSITE" id="PS50893">
    <property type="entry name" value="ABC_TRANSPORTER_2"/>
    <property type="match status" value="1"/>
</dbReference>
<evidence type="ECO:0000256" key="4">
    <source>
        <dbReference type="ARBA" id="ARBA00022692"/>
    </source>
</evidence>
<dbReference type="InterPro" id="IPR003593">
    <property type="entry name" value="AAA+_ATPase"/>
</dbReference>
<feature type="transmembrane region" description="Helical" evidence="9">
    <location>
        <begin position="513"/>
        <end position="533"/>
    </location>
</feature>
<dbReference type="PROSITE" id="PS00211">
    <property type="entry name" value="ABC_TRANSPORTER_1"/>
    <property type="match status" value="1"/>
</dbReference>
<evidence type="ECO:0000313" key="11">
    <source>
        <dbReference type="Ensembl" id="ENSCSAVP00000013578.1"/>
    </source>
</evidence>
<organism evidence="11 12">
    <name type="scientific">Ciona savignyi</name>
    <name type="common">Pacific transparent sea squirt</name>
    <dbReference type="NCBI Taxonomy" id="51511"/>
    <lineage>
        <taxon>Eukaryota</taxon>
        <taxon>Metazoa</taxon>
        <taxon>Chordata</taxon>
        <taxon>Tunicata</taxon>
        <taxon>Ascidiacea</taxon>
        <taxon>Phlebobranchia</taxon>
        <taxon>Cionidae</taxon>
        <taxon>Ciona</taxon>
    </lineage>
</organism>
<reference evidence="11" key="3">
    <citation type="submission" date="2025-09" db="UniProtKB">
        <authorList>
            <consortium name="Ensembl"/>
        </authorList>
    </citation>
    <scope>IDENTIFICATION</scope>
</reference>
<dbReference type="GO" id="GO:0005524">
    <property type="term" value="F:ATP binding"/>
    <property type="evidence" value="ECO:0007669"/>
    <property type="project" value="UniProtKB-KW"/>
</dbReference>
<evidence type="ECO:0000313" key="12">
    <source>
        <dbReference type="Proteomes" id="UP000007875"/>
    </source>
</evidence>
<evidence type="ECO:0000256" key="2">
    <source>
        <dbReference type="ARBA" id="ARBA00005814"/>
    </source>
</evidence>
<dbReference type="SUPFAM" id="SSF52540">
    <property type="entry name" value="P-loop containing nucleoside triphosphate hydrolases"/>
    <property type="match status" value="1"/>
</dbReference>
<reference evidence="11" key="2">
    <citation type="submission" date="2025-08" db="UniProtKB">
        <authorList>
            <consortium name="Ensembl"/>
        </authorList>
    </citation>
    <scope>IDENTIFICATION</scope>
</reference>
<dbReference type="CDD" id="cd03213">
    <property type="entry name" value="ABCG_EPDR"/>
    <property type="match status" value="1"/>
</dbReference>
<evidence type="ECO:0000256" key="7">
    <source>
        <dbReference type="ARBA" id="ARBA00022989"/>
    </source>
</evidence>
<dbReference type="GeneTree" id="ENSGT00940000162658"/>
<dbReference type="GO" id="GO:0016887">
    <property type="term" value="F:ATP hydrolysis activity"/>
    <property type="evidence" value="ECO:0007669"/>
    <property type="project" value="InterPro"/>
</dbReference>
<dbReference type="InterPro" id="IPR017871">
    <property type="entry name" value="ABC_transporter-like_CS"/>
</dbReference>
<dbReference type="Ensembl" id="ENSCSAVT00000013734.1">
    <property type="protein sequence ID" value="ENSCSAVP00000013578.1"/>
    <property type="gene ID" value="ENSCSAVG00000007956.1"/>
</dbReference>
<dbReference type="SMART" id="SM00382">
    <property type="entry name" value="AAA"/>
    <property type="match status" value="1"/>
</dbReference>
<dbReference type="PANTHER" id="PTHR48041:SF116">
    <property type="entry name" value="PROTEIN BROWN"/>
    <property type="match status" value="1"/>
</dbReference>
<dbReference type="InterPro" id="IPR003439">
    <property type="entry name" value="ABC_transporter-like_ATP-bd"/>
</dbReference>
<dbReference type="InterPro" id="IPR027417">
    <property type="entry name" value="P-loop_NTPase"/>
</dbReference>
<evidence type="ECO:0000256" key="5">
    <source>
        <dbReference type="ARBA" id="ARBA00022741"/>
    </source>
</evidence>
<reference evidence="12" key="1">
    <citation type="submission" date="2003-08" db="EMBL/GenBank/DDBJ databases">
        <authorList>
            <person name="Birren B."/>
            <person name="Nusbaum C."/>
            <person name="Abebe A."/>
            <person name="Abouelleil A."/>
            <person name="Adekoya E."/>
            <person name="Ait-zahra M."/>
            <person name="Allen N."/>
            <person name="Allen T."/>
            <person name="An P."/>
            <person name="Anderson M."/>
            <person name="Anderson S."/>
            <person name="Arachchi H."/>
            <person name="Armbruster J."/>
            <person name="Bachantsang P."/>
            <person name="Baldwin J."/>
            <person name="Barry A."/>
            <person name="Bayul T."/>
            <person name="Blitshsteyn B."/>
            <person name="Bloom T."/>
            <person name="Blye J."/>
            <person name="Boguslavskiy L."/>
            <person name="Borowsky M."/>
            <person name="Boukhgalter B."/>
            <person name="Brunache A."/>
            <person name="Butler J."/>
            <person name="Calixte N."/>
            <person name="Calvo S."/>
            <person name="Camarata J."/>
            <person name="Campo K."/>
            <person name="Chang J."/>
            <person name="Cheshatsang Y."/>
            <person name="Citroen M."/>
            <person name="Collymore A."/>
            <person name="Considine T."/>
            <person name="Cook A."/>
            <person name="Cooke P."/>
            <person name="Corum B."/>
            <person name="Cuomo C."/>
            <person name="David R."/>
            <person name="Dawoe T."/>
            <person name="Degray S."/>
            <person name="Dodge S."/>
            <person name="Dooley K."/>
            <person name="Dorje P."/>
            <person name="Dorjee K."/>
            <person name="Dorris L."/>
            <person name="Duffey N."/>
            <person name="Dupes A."/>
            <person name="Elkins T."/>
            <person name="Engels R."/>
            <person name="Erickson J."/>
            <person name="Farina A."/>
            <person name="Faro S."/>
            <person name="Ferreira P."/>
            <person name="Fischer H."/>
            <person name="Fitzgerald M."/>
            <person name="Foley K."/>
            <person name="Gage D."/>
            <person name="Galagan J."/>
            <person name="Gearin G."/>
            <person name="Gnerre S."/>
            <person name="Gnirke A."/>
            <person name="Goyette A."/>
            <person name="Graham J."/>
            <person name="Grandbois E."/>
            <person name="Gyaltsen K."/>
            <person name="Hafez N."/>
            <person name="Hagopian D."/>
            <person name="Hagos B."/>
            <person name="Hall J."/>
            <person name="Hatcher B."/>
            <person name="Heller A."/>
            <person name="Higgins H."/>
            <person name="Honan T."/>
            <person name="Horn A."/>
            <person name="Houde N."/>
            <person name="Hughes L."/>
            <person name="Hulme W."/>
            <person name="Husby E."/>
            <person name="Iliev I."/>
            <person name="Jaffe D."/>
            <person name="Jones C."/>
            <person name="Kamal M."/>
            <person name="Kamat A."/>
            <person name="Kamvysselis M."/>
            <person name="Karlsson E."/>
            <person name="Kells C."/>
            <person name="Kieu A."/>
            <person name="Kisner P."/>
            <person name="Kodira C."/>
            <person name="Kulbokas E."/>
            <person name="Labutti K."/>
            <person name="Lama D."/>
            <person name="Landers T."/>
            <person name="Leger J."/>
            <person name="Levine S."/>
            <person name="Lewis D."/>
            <person name="Lewis T."/>
            <person name="Lindblad-toh K."/>
            <person name="Liu X."/>
            <person name="Lokyitsang T."/>
            <person name="Lokyitsang Y."/>
            <person name="Lucien O."/>
            <person name="Lui A."/>
            <person name="Ma L.J."/>
            <person name="Mabbitt R."/>
            <person name="Macdonald J."/>
            <person name="Maclean C."/>
            <person name="Major J."/>
            <person name="Manning J."/>
            <person name="Marabella R."/>
            <person name="Maru K."/>
            <person name="Matthews C."/>
            <person name="Mauceli E."/>
            <person name="Mccarthy M."/>
            <person name="Mcdonough S."/>
            <person name="Mcghee T."/>
            <person name="Meldrim J."/>
            <person name="Meneus L."/>
            <person name="Mesirov J."/>
            <person name="Mihalev A."/>
            <person name="Mihova T."/>
            <person name="Mikkelsen T."/>
            <person name="Mlenga V."/>
            <person name="Moru K."/>
            <person name="Mozes J."/>
            <person name="Mulrain L."/>
            <person name="Munson G."/>
            <person name="Naylor J."/>
            <person name="Newes C."/>
            <person name="Nguyen C."/>
            <person name="Nguyen N."/>
            <person name="Nguyen T."/>
            <person name="Nicol R."/>
            <person name="Nielsen C."/>
            <person name="Nizzari M."/>
            <person name="Norbu C."/>
            <person name="Norbu N."/>
            <person name="O'donnell P."/>
            <person name="Okoawo O."/>
            <person name="O'leary S."/>
            <person name="Omotosho B."/>
            <person name="O'neill K."/>
            <person name="Osman S."/>
            <person name="Parker S."/>
            <person name="Perrin D."/>
            <person name="Phunkhang P."/>
            <person name="Piqani B."/>
            <person name="Purcell S."/>
            <person name="Rachupka T."/>
            <person name="Ramasamy U."/>
            <person name="Rameau R."/>
            <person name="Ray V."/>
            <person name="Raymond C."/>
            <person name="Retta R."/>
            <person name="Richardson S."/>
            <person name="Rise C."/>
            <person name="Rodriguez J."/>
            <person name="Rogers J."/>
            <person name="Rogov P."/>
            <person name="Rutman M."/>
            <person name="Schupbach R."/>
            <person name="Seaman C."/>
            <person name="Settipalli S."/>
            <person name="Sharpe T."/>
            <person name="Sheridan J."/>
            <person name="Sherpa N."/>
            <person name="Shi J."/>
            <person name="Smirnov S."/>
            <person name="Smith C."/>
            <person name="Sougnez C."/>
            <person name="Spencer B."/>
            <person name="Stalker J."/>
            <person name="Stange-thomann N."/>
            <person name="Stavropoulos S."/>
            <person name="Stetson K."/>
            <person name="Stone C."/>
            <person name="Stone S."/>
            <person name="Stubbs M."/>
            <person name="Talamas J."/>
            <person name="Tchuinga P."/>
            <person name="Tenzing P."/>
            <person name="Tesfaye S."/>
            <person name="Theodore J."/>
            <person name="Thoulutsang Y."/>
            <person name="Topham K."/>
            <person name="Towey S."/>
            <person name="Tsamla T."/>
            <person name="Tsomo N."/>
            <person name="Vallee D."/>
            <person name="Vassiliev H."/>
            <person name="Venkataraman V."/>
            <person name="Vinson J."/>
            <person name="Vo A."/>
            <person name="Wade C."/>
            <person name="Wang S."/>
            <person name="Wangchuk T."/>
            <person name="Wangdi T."/>
            <person name="Whittaker C."/>
            <person name="Wilkinson J."/>
            <person name="Wu Y."/>
            <person name="Wyman D."/>
            <person name="Yadav S."/>
            <person name="Yang S."/>
            <person name="Yang X."/>
            <person name="Yeager S."/>
            <person name="Yee E."/>
            <person name="Young G."/>
            <person name="Zainoun J."/>
            <person name="Zembeck L."/>
            <person name="Zimmer A."/>
            <person name="Zody M."/>
            <person name="Lander E."/>
        </authorList>
    </citation>
    <scope>NUCLEOTIDE SEQUENCE [LARGE SCALE GENOMIC DNA]</scope>
</reference>
<dbReference type="GO" id="GO:0016324">
    <property type="term" value="C:apical plasma membrane"/>
    <property type="evidence" value="ECO:0007669"/>
    <property type="project" value="UniProtKB-ARBA"/>
</dbReference>
<evidence type="ECO:0000256" key="3">
    <source>
        <dbReference type="ARBA" id="ARBA00022448"/>
    </source>
</evidence>
<feature type="transmembrane region" description="Helical" evidence="9">
    <location>
        <begin position="401"/>
        <end position="421"/>
    </location>
</feature>
<evidence type="ECO:0000256" key="9">
    <source>
        <dbReference type="SAM" id="Phobius"/>
    </source>
</evidence>
<keyword evidence="3" id="KW-0813">Transport</keyword>
<dbReference type="Pfam" id="PF00005">
    <property type="entry name" value="ABC_tran"/>
    <property type="match status" value="1"/>
</dbReference>
<dbReference type="FunFam" id="3.40.50.300:FF:000622">
    <property type="entry name" value="ATP-binding cassette sub-family G member 2"/>
    <property type="match status" value="1"/>
</dbReference>
<accession>H2Z7L6</accession>
<comment type="subcellular location">
    <subcellularLocation>
        <location evidence="1">Membrane</location>
        <topology evidence="1">Multi-pass membrane protein</topology>
    </subcellularLocation>
</comment>
<feature type="transmembrane region" description="Helical" evidence="9">
    <location>
        <begin position="545"/>
        <end position="568"/>
    </location>
</feature>
<evidence type="ECO:0000256" key="8">
    <source>
        <dbReference type="ARBA" id="ARBA00023136"/>
    </source>
</evidence>
<comment type="similarity">
    <text evidence="2">Belongs to the ABC transporter superfamily. ABCG family. Eye pigment precursor importer (TC 3.A.1.204) subfamily.</text>
</comment>
<feature type="transmembrane region" description="Helical" evidence="9">
    <location>
        <begin position="489"/>
        <end position="507"/>
    </location>
</feature>
<keyword evidence="12" id="KW-1185">Reference proteome</keyword>
<dbReference type="InterPro" id="IPR050352">
    <property type="entry name" value="ABCG_transporters"/>
</dbReference>
<keyword evidence="7 9" id="KW-1133">Transmembrane helix</keyword>
<dbReference type="AlphaFoldDB" id="H2Z7L6"/>
<dbReference type="GO" id="GO:0008514">
    <property type="term" value="F:organic anion transmembrane transporter activity"/>
    <property type="evidence" value="ECO:0007669"/>
    <property type="project" value="UniProtKB-ARBA"/>
</dbReference>
<evidence type="ECO:0000259" key="10">
    <source>
        <dbReference type="PROSITE" id="PS50893"/>
    </source>
</evidence>
<feature type="transmembrane region" description="Helical" evidence="9">
    <location>
        <begin position="433"/>
        <end position="455"/>
    </location>
</feature>
<dbReference type="PANTHER" id="PTHR48041">
    <property type="entry name" value="ABC TRANSPORTER G FAMILY MEMBER 28"/>
    <property type="match status" value="1"/>
</dbReference>
<proteinExistence type="inferred from homology"/>
<keyword evidence="8 9" id="KW-0472">Membrane</keyword>
<feature type="transmembrane region" description="Helical" evidence="9">
    <location>
        <begin position="635"/>
        <end position="657"/>
    </location>
</feature>
<dbReference type="Gene3D" id="3.40.50.300">
    <property type="entry name" value="P-loop containing nucleotide triphosphate hydrolases"/>
    <property type="match status" value="1"/>
</dbReference>
<keyword evidence="4 9" id="KW-0812">Transmembrane</keyword>
<protein>
    <recommendedName>
        <fullName evidence="10">ABC transporter domain-containing protein</fullName>
    </recommendedName>
</protein>
<feature type="domain" description="ABC transporter" evidence="10">
    <location>
        <begin position="47"/>
        <end position="288"/>
    </location>
</feature>
<dbReference type="Pfam" id="PF01061">
    <property type="entry name" value="ABC2_membrane"/>
    <property type="match status" value="1"/>
</dbReference>
<name>H2Z7L6_CIOSA</name>
<dbReference type="InterPro" id="IPR013525">
    <property type="entry name" value="ABC2_TM"/>
</dbReference>